<evidence type="ECO:0000313" key="3">
    <source>
        <dbReference type="EnsemblMetazoa" id="CLYHEMP024144.1"/>
    </source>
</evidence>
<evidence type="ECO:0000313" key="4">
    <source>
        <dbReference type="Proteomes" id="UP000594262"/>
    </source>
</evidence>
<name>A0A7M5XIH7_9CNID</name>
<dbReference type="Pfam" id="PF00024">
    <property type="entry name" value="PAN_1"/>
    <property type="match status" value="1"/>
</dbReference>
<dbReference type="GeneID" id="136823403"/>
<reference evidence="3" key="1">
    <citation type="submission" date="2021-01" db="UniProtKB">
        <authorList>
            <consortium name="EnsemblMetazoa"/>
        </authorList>
    </citation>
    <scope>IDENTIFICATION</scope>
</reference>
<dbReference type="InterPro" id="IPR003609">
    <property type="entry name" value="Pan_app"/>
</dbReference>
<evidence type="ECO:0000259" key="2">
    <source>
        <dbReference type="Pfam" id="PF00024"/>
    </source>
</evidence>
<keyword evidence="4" id="KW-1185">Reference proteome</keyword>
<dbReference type="AlphaFoldDB" id="A0A7M5XIH7"/>
<feature type="chain" id="PRO_5029527762" description="Apple domain-containing protein" evidence="1">
    <location>
        <begin position="22"/>
        <end position="275"/>
    </location>
</feature>
<dbReference type="Gene3D" id="3.50.4.10">
    <property type="entry name" value="Hepatocyte Growth Factor"/>
    <property type="match status" value="1"/>
</dbReference>
<feature type="domain" description="Apple" evidence="2">
    <location>
        <begin position="38"/>
        <end position="85"/>
    </location>
</feature>
<dbReference type="EnsemblMetazoa" id="CLYHEMT024144.1">
    <property type="protein sequence ID" value="CLYHEMP024144.1"/>
    <property type="gene ID" value="CLYHEMG024144"/>
</dbReference>
<feature type="signal peptide" evidence="1">
    <location>
        <begin position="1"/>
        <end position="21"/>
    </location>
</feature>
<organism evidence="3 4">
    <name type="scientific">Clytia hemisphaerica</name>
    <dbReference type="NCBI Taxonomy" id="252671"/>
    <lineage>
        <taxon>Eukaryota</taxon>
        <taxon>Metazoa</taxon>
        <taxon>Cnidaria</taxon>
        <taxon>Hydrozoa</taxon>
        <taxon>Hydroidolina</taxon>
        <taxon>Leptothecata</taxon>
        <taxon>Obeliida</taxon>
        <taxon>Clytiidae</taxon>
        <taxon>Clytia</taxon>
    </lineage>
</organism>
<keyword evidence="1" id="KW-0732">Signal</keyword>
<evidence type="ECO:0000256" key="1">
    <source>
        <dbReference type="SAM" id="SignalP"/>
    </source>
</evidence>
<accession>A0A7M5XIH7</accession>
<protein>
    <recommendedName>
        <fullName evidence="2">Apple domain-containing protein</fullName>
    </recommendedName>
</protein>
<dbReference type="Proteomes" id="UP000594262">
    <property type="component" value="Unplaced"/>
</dbReference>
<sequence length="275" mass="31520">MDILTIMAMLWSLLQSHLSSANYFEVERNREIKINQNSILKTTKADSIFICSHHCQLHPLCQFTNYMEEEKQCQLISDEFESGPNQTLVDGTAILTKVRLGKTEKNIEVQQPPQLLTLTFIEDLIPVRGRLIGTIPKQTKSWRIDMDIKLISTESISNNIIRISQKDGDSMNNPGIWFYKDSQTMWMRLATNGKVNQNLANVGTLPIGVFTKLSLRNERHLNAHRFTVHINDAQTFEHAHPDAKEYINMELYCSTLLSEKADVVIKNLVYQNLGD</sequence>
<proteinExistence type="predicted"/>
<dbReference type="RefSeq" id="XP_066935689.1">
    <property type="nucleotide sequence ID" value="XM_067079588.1"/>
</dbReference>